<protein>
    <recommendedName>
        <fullName evidence="3">DUF192 domain-containing protein</fullName>
    </recommendedName>
</protein>
<evidence type="ECO:0000313" key="2">
    <source>
        <dbReference type="Proteomes" id="UP000007652"/>
    </source>
</evidence>
<dbReference type="InterPro" id="IPR003795">
    <property type="entry name" value="DUF192"/>
</dbReference>
<proteinExistence type="predicted"/>
<gene>
    <name evidence="1" type="ORF">CAAU_2337</name>
</gene>
<dbReference type="STRING" id="857293.CAAU_2337"/>
<dbReference type="Proteomes" id="UP000007652">
    <property type="component" value="Unassembled WGS sequence"/>
</dbReference>
<dbReference type="Gene3D" id="2.60.120.1140">
    <property type="entry name" value="Protein of unknown function DUF192"/>
    <property type="match status" value="1"/>
</dbReference>
<accession>I7LI01</accession>
<dbReference type="InterPro" id="IPR038695">
    <property type="entry name" value="Saro_0823-like_sf"/>
</dbReference>
<dbReference type="Pfam" id="PF02643">
    <property type="entry name" value="DUF192"/>
    <property type="match status" value="1"/>
</dbReference>
<dbReference type="eggNOG" id="COG1430">
    <property type="taxonomic scope" value="Bacteria"/>
</dbReference>
<evidence type="ECO:0000313" key="1">
    <source>
        <dbReference type="EMBL" id="CCJ34421.1"/>
    </source>
</evidence>
<name>I7LI01_9CLOT</name>
<keyword evidence="2" id="KW-1185">Reference proteome</keyword>
<sequence length="94" mass="11138">MKEKIYIEGKVVEAYIADTFFKRLTGYMFRKKPHHEAILLKPCNSIHTFFMFFNIDVYLLDENMNVIKKIKNLTPWKILPPMKGVKYVLEVPAT</sequence>
<dbReference type="RefSeq" id="WP_008909674.1">
    <property type="nucleotide sequence ID" value="NZ_CAKP01000124.1"/>
</dbReference>
<comment type="caution">
    <text evidence="1">The sequence shown here is derived from an EMBL/GenBank/DDBJ whole genome shotgun (WGS) entry which is preliminary data.</text>
</comment>
<dbReference type="AlphaFoldDB" id="I7LI01"/>
<dbReference type="EMBL" id="CAKP01000124">
    <property type="protein sequence ID" value="CCJ34421.1"/>
    <property type="molecule type" value="Genomic_DNA"/>
</dbReference>
<reference evidence="1 2" key="1">
    <citation type="journal article" date="2011" name="J. Bacteriol.">
        <title>Draft genome sequence of Caloramator australicus strain RC3T, a thermoanaerobe from the Great Artesian Basin of Australia.</title>
        <authorList>
            <person name="Ogg C.D."/>
            <person name="Patel B.K.C."/>
        </authorList>
    </citation>
    <scope>NUCLEOTIDE SEQUENCE [LARGE SCALE GENOMIC DNA]</scope>
    <source>
        <strain evidence="1 2">RC3</strain>
    </source>
</reference>
<evidence type="ECO:0008006" key="3">
    <source>
        <dbReference type="Google" id="ProtNLM"/>
    </source>
</evidence>
<organism evidence="1 2">
    <name type="scientific">Caloramator australicus RC3</name>
    <dbReference type="NCBI Taxonomy" id="857293"/>
    <lineage>
        <taxon>Bacteria</taxon>
        <taxon>Bacillati</taxon>
        <taxon>Bacillota</taxon>
        <taxon>Clostridia</taxon>
        <taxon>Eubacteriales</taxon>
        <taxon>Clostridiaceae</taxon>
        <taxon>Caloramator</taxon>
    </lineage>
</organism>
<dbReference type="OrthoDB" id="9813379at2"/>